<dbReference type="Pfam" id="PF21327">
    <property type="entry name" value="GspA_C39-like"/>
    <property type="match status" value="1"/>
</dbReference>
<evidence type="ECO:0000313" key="4">
    <source>
        <dbReference type="Proteomes" id="UP000268615"/>
    </source>
</evidence>
<dbReference type="EMBL" id="RPOH01000017">
    <property type="protein sequence ID" value="RPH29607.1"/>
    <property type="molecule type" value="Genomic_DNA"/>
</dbReference>
<dbReference type="Proteomes" id="UP000268615">
    <property type="component" value="Unassembled WGS sequence"/>
</dbReference>
<dbReference type="AlphaFoldDB" id="A0A3N5DPU3"/>
<dbReference type="InterPro" id="IPR036365">
    <property type="entry name" value="PGBD-like_sf"/>
</dbReference>
<accession>A0A3N5DPU3</accession>
<dbReference type="Gene3D" id="3.40.50.300">
    <property type="entry name" value="P-loop containing nucleotide triphosphate hydrolases"/>
    <property type="match status" value="1"/>
</dbReference>
<dbReference type="InterPro" id="IPR048809">
    <property type="entry name" value="GspA_C39-like"/>
</dbReference>
<dbReference type="SUPFAM" id="SSF52540">
    <property type="entry name" value="P-loop containing nucleoside triphosphate hydrolases"/>
    <property type="match status" value="1"/>
</dbReference>
<dbReference type="PANTHER" id="PTHR35894:SF1">
    <property type="entry name" value="PHOSPHORIBULOKINASE _ URIDINE KINASE FAMILY"/>
    <property type="match status" value="1"/>
</dbReference>
<feature type="domain" description="Peptidoglycan binding-like" evidence="1">
    <location>
        <begin position="445"/>
        <end position="469"/>
    </location>
</feature>
<dbReference type="OrthoDB" id="9780149at2"/>
<dbReference type="SUPFAM" id="SSF47090">
    <property type="entry name" value="PGBD-like"/>
    <property type="match status" value="1"/>
</dbReference>
<dbReference type="Gene3D" id="3.90.70.10">
    <property type="entry name" value="Cysteine proteinases"/>
    <property type="match status" value="1"/>
</dbReference>
<dbReference type="InterPro" id="IPR052026">
    <property type="entry name" value="ExeA_AAA_ATPase_DNA-bind"/>
</dbReference>
<evidence type="ECO:0000259" key="2">
    <source>
        <dbReference type="Pfam" id="PF21327"/>
    </source>
</evidence>
<dbReference type="InterPro" id="IPR027417">
    <property type="entry name" value="P-loop_NTPase"/>
</dbReference>
<evidence type="ECO:0000313" key="3">
    <source>
        <dbReference type="EMBL" id="RPH29607.1"/>
    </source>
</evidence>
<proteinExistence type="predicted"/>
<comment type="caution">
    <text evidence="3">The sequence shown here is derived from an EMBL/GenBank/DDBJ whole genome shotgun (WGS) entry which is preliminary data.</text>
</comment>
<dbReference type="RefSeq" id="WP_124023129.1">
    <property type="nucleotide sequence ID" value="NZ_RPOH01000017.1"/>
</dbReference>
<evidence type="ECO:0000259" key="1">
    <source>
        <dbReference type="Pfam" id="PF01471"/>
    </source>
</evidence>
<dbReference type="Pfam" id="PF01471">
    <property type="entry name" value="PG_binding_1"/>
    <property type="match status" value="1"/>
</dbReference>
<keyword evidence="4" id="KW-1185">Reference proteome</keyword>
<reference evidence="3 4" key="1">
    <citation type="submission" date="2018-11" db="EMBL/GenBank/DDBJ databases">
        <title>Draft genome sequence of Buttiauxella warmboldiae CCUG 35512.</title>
        <authorList>
            <person name="Salva-Serra F."/>
            <person name="Marathe N."/>
            <person name="Moore E."/>
            <person name="Svensson L."/>
            <person name="Engstrom-Jakobsson H."/>
        </authorList>
    </citation>
    <scope>NUCLEOTIDE SEQUENCE [LARGE SCALE GENOMIC DNA]</scope>
    <source>
        <strain evidence="3 4">CCUG 35512</strain>
    </source>
</reference>
<feature type="domain" description="General secretion pathway protein A peptidase C39-like" evidence="2">
    <location>
        <begin position="314"/>
        <end position="404"/>
    </location>
</feature>
<organism evidence="3 4">
    <name type="scientific">Buttiauxella warmboldiae</name>
    <dbReference type="NCBI Taxonomy" id="82993"/>
    <lineage>
        <taxon>Bacteria</taxon>
        <taxon>Pseudomonadati</taxon>
        <taxon>Pseudomonadota</taxon>
        <taxon>Gammaproteobacteria</taxon>
        <taxon>Enterobacterales</taxon>
        <taxon>Enterobacteriaceae</taxon>
        <taxon>Buttiauxella</taxon>
    </lineage>
</organism>
<sequence length="488" mass="53851">MYRSWFGLNNYLFKQDAHLSSLACRYHEYAASVTARLHHNGIVWIYGEPGVGKSELLKICHYAVENSVRIVASPTFSPDDFTLLLVGYPASVNDIAATLLTRSSPAAHAVMMIDNAHLLPVRTIYWLLALQAAIHQQSGTLSLLLCSHSAASEIAEIDRQIIYRWRMPALTRSQCRQGILKAAADCGAQSPIFTRAALNRIWRAGAGKPAHISLLTECALMSAMLRKKKRVSWWDSLRAECDLNGTTVFPALRRGILLLIMMLASVVAWQYIPQLLTRYPQLTLVKQRNQLKPDDAAAKLRAVLDNEAAGMAQYFAIWGYQLSPKLASCDTFNQTSLMCVQVKSDINTLANSGLPWMATLSIGARVGYVSVVRVGKEDVDLLTGGQTWTVTRDWLAKHWQGEALQFRLMPPSSGKSVSNSSPSEDKAWLTQILNKTSIMPPPQNLTYAIRAFQQSAGLKADGVAGEKTLITLAQRVGDAPILATDKQE</sequence>
<dbReference type="InterPro" id="IPR002477">
    <property type="entry name" value="Peptidoglycan-bd-like"/>
</dbReference>
<dbReference type="PANTHER" id="PTHR35894">
    <property type="entry name" value="GENERAL SECRETION PATHWAY PROTEIN A-RELATED"/>
    <property type="match status" value="1"/>
</dbReference>
<protein>
    <submittedName>
        <fullName evidence="3">Uncharacterized protein</fullName>
    </submittedName>
</protein>
<gene>
    <name evidence="3" type="ORF">EHN07_05205</name>
</gene>
<name>A0A3N5DPU3_9ENTR</name>